<dbReference type="InterPro" id="IPR050491">
    <property type="entry name" value="AmpC-like"/>
</dbReference>
<keyword evidence="2" id="KW-0378">Hydrolase</keyword>
<evidence type="ECO:0000259" key="1">
    <source>
        <dbReference type="Pfam" id="PF00144"/>
    </source>
</evidence>
<protein>
    <submittedName>
        <fullName evidence="2">Serine hydrolase domain-containing protein</fullName>
        <ecNumber evidence="2">3.1.1.103</ecNumber>
    </submittedName>
</protein>
<dbReference type="GO" id="GO:0016787">
    <property type="term" value="F:hydrolase activity"/>
    <property type="evidence" value="ECO:0007669"/>
    <property type="project" value="UniProtKB-KW"/>
</dbReference>
<dbReference type="InterPro" id="IPR001466">
    <property type="entry name" value="Beta-lactam-related"/>
</dbReference>
<name>A0AAU7VX60_9MICO</name>
<dbReference type="AlphaFoldDB" id="A0AAU7VX60"/>
<dbReference type="Pfam" id="PF00144">
    <property type="entry name" value="Beta-lactamase"/>
    <property type="match status" value="1"/>
</dbReference>
<gene>
    <name evidence="2" type="ORF">ABS642_01565</name>
</gene>
<dbReference type="EC" id="3.1.1.103" evidence="2"/>
<dbReference type="SUPFAM" id="SSF56601">
    <property type="entry name" value="beta-lactamase/transpeptidase-like"/>
    <property type="match status" value="1"/>
</dbReference>
<organism evidence="2">
    <name type="scientific">Microbacterium sp. A8/3-1</name>
    <dbReference type="NCBI Taxonomy" id="3160749"/>
    <lineage>
        <taxon>Bacteria</taxon>
        <taxon>Bacillati</taxon>
        <taxon>Actinomycetota</taxon>
        <taxon>Actinomycetes</taxon>
        <taxon>Micrococcales</taxon>
        <taxon>Microbacteriaceae</taxon>
        <taxon>Microbacterium</taxon>
    </lineage>
</organism>
<feature type="domain" description="Beta-lactamase-related" evidence="1">
    <location>
        <begin position="20"/>
        <end position="331"/>
    </location>
</feature>
<sequence>MAGHDPRTRETFHDVCRELGVVGAQLGVLTPEGAELYAFGSARLEPEVELTDRTAIQIGSTTKLFTAVQIMQLVDRGLVDLDAPVSTYVPRLDLGSYRGAAVTQQITPRMLLSMSSGLDNGRYVDTGDERDSVRRATELIAESSLKFPPGTGWGYSNASTNVSGMIIEELSGLPWNEALERELLQPAGLTDTTTALSRQVIGPTSVGFEVADGRATLIDQWILGRGYGPAGSTLTSTAGDLLGFAKIFLGGGIAGNGVRILSDESVREMQRPQATVPNASVADAWGLGPLIREWGGHSVLGHPGGNRSGGSQLDWVLDQGSAVAVLCNVPAVSAVLAERLTRHVFQERFGLPVPDRPEPTSITADAVRDYVGDYVRDEVHTRIESDGLALSATVSTTEEASIYVEPRVQKYTLLPLGGDSFRMRDMDGVDRGPWDSAFARDESGRVAYFLSPFFASRRER</sequence>
<dbReference type="Gene3D" id="3.40.710.10">
    <property type="entry name" value="DD-peptidase/beta-lactamase superfamily"/>
    <property type="match status" value="1"/>
</dbReference>
<dbReference type="EMBL" id="CP158357">
    <property type="protein sequence ID" value="XBX78799.1"/>
    <property type="molecule type" value="Genomic_DNA"/>
</dbReference>
<accession>A0AAU7VX60</accession>
<proteinExistence type="predicted"/>
<dbReference type="InterPro" id="IPR012338">
    <property type="entry name" value="Beta-lactam/transpept-like"/>
</dbReference>
<evidence type="ECO:0000313" key="2">
    <source>
        <dbReference type="EMBL" id="XBX78799.1"/>
    </source>
</evidence>
<dbReference type="PANTHER" id="PTHR46825:SF9">
    <property type="entry name" value="BETA-LACTAMASE-RELATED DOMAIN-CONTAINING PROTEIN"/>
    <property type="match status" value="1"/>
</dbReference>
<dbReference type="RefSeq" id="WP_350352008.1">
    <property type="nucleotide sequence ID" value="NZ_CP158357.1"/>
</dbReference>
<dbReference type="PANTHER" id="PTHR46825">
    <property type="entry name" value="D-ALANYL-D-ALANINE-CARBOXYPEPTIDASE/ENDOPEPTIDASE AMPH"/>
    <property type="match status" value="1"/>
</dbReference>
<reference evidence="2" key="1">
    <citation type="submission" date="2024-06" db="EMBL/GenBank/DDBJ databases">
        <title>Draft genome sequence of Microbacterium sp. strain A8/3-1, isolated from Oxytropis tragacanthoides Fisch. ex DC. Root nodules in the Altai region of Russia.</title>
        <authorList>
            <person name="Sazanova A."/>
            <person name="Guro P."/>
            <person name="Kuznetsova I."/>
            <person name="Belimov A."/>
            <person name="Safronova V."/>
        </authorList>
    </citation>
    <scope>NUCLEOTIDE SEQUENCE</scope>
    <source>
        <strain evidence="2">A8/3-1</strain>
    </source>
</reference>